<organism evidence="2">
    <name type="scientific">Agrobacterium rosae</name>
    <dbReference type="NCBI Taxonomy" id="1972867"/>
    <lineage>
        <taxon>Bacteria</taxon>
        <taxon>Pseudomonadati</taxon>
        <taxon>Pseudomonadota</taxon>
        <taxon>Alphaproteobacteria</taxon>
        <taxon>Hyphomicrobiales</taxon>
        <taxon>Rhizobiaceae</taxon>
        <taxon>Rhizobium/Agrobacterium group</taxon>
        <taxon>Agrobacterium</taxon>
    </lineage>
</organism>
<gene>
    <name evidence="2" type="ORF">RMR22_28105</name>
</gene>
<name>A0AAW9FU39_9HYPH</name>
<keyword evidence="1" id="KW-1133">Transmembrane helix</keyword>
<proteinExistence type="predicted"/>
<protein>
    <recommendedName>
        <fullName evidence="3">Acyltransferase</fullName>
    </recommendedName>
</protein>
<evidence type="ECO:0000256" key="1">
    <source>
        <dbReference type="SAM" id="Phobius"/>
    </source>
</evidence>
<dbReference type="EMBL" id="JAVRAF010000068">
    <property type="protein sequence ID" value="MDX8306069.1"/>
    <property type="molecule type" value="Genomic_DNA"/>
</dbReference>
<comment type="caution">
    <text evidence="2">The sequence shown here is derived from an EMBL/GenBank/DDBJ whole genome shotgun (WGS) entry which is preliminary data.</text>
</comment>
<dbReference type="AlphaFoldDB" id="A0AAW9FU39"/>
<keyword evidence="1" id="KW-0812">Transmembrane</keyword>
<accession>A0AAW9FU39</accession>
<feature type="transmembrane region" description="Helical" evidence="1">
    <location>
        <begin position="17"/>
        <end position="40"/>
    </location>
</feature>
<feature type="non-terminal residue" evidence="2">
    <location>
        <position position="1"/>
    </location>
</feature>
<reference evidence="2" key="1">
    <citation type="journal article" date="2023" name="Phytobiomes J">
        <title>Deciphering the key players within the bacterial microbiota associated with aerial crown gall tumors on rhododendron: Insights into the gallobiome.</title>
        <authorList>
            <person name="Kuzmanovic N."/>
            <person name="Nesme J."/>
            <person name="Wolf J."/>
            <person name="Neumann-Schaal M."/>
            <person name="Petersen J."/>
            <person name="Fernandez-Gnecco G."/>
            <person name="Sproeer C."/>
            <person name="Bunk B."/>
            <person name="Overmann J."/>
            <person name="Sorensen S.J."/>
            <person name="Idczak E."/>
            <person name="Smalla K."/>
        </authorList>
    </citation>
    <scope>NUCLEOTIDE SEQUENCE</scope>
    <source>
        <strain evidence="2">Rho-11.1</strain>
    </source>
</reference>
<evidence type="ECO:0000313" key="2">
    <source>
        <dbReference type="EMBL" id="MDX8306069.1"/>
    </source>
</evidence>
<keyword evidence="1" id="KW-0472">Membrane</keyword>
<sequence length="66" mass="7313">LLAWTVFLVPRPGDAGWAIPAGLTFIVATVFISYALTVYFDQPLQIHMKKRLKASSVSKVLQAPRI</sequence>
<evidence type="ECO:0008006" key="3">
    <source>
        <dbReference type="Google" id="ProtNLM"/>
    </source>
</evidence>